<dbReference type="PRINTS" id="PR00756">
    <property type="entry name" value="ALADIPTASE"/>
</dbReference>
<evidence type="ECO:0000256" key="5">
    <source>
        <dbReference type="ARBA" id="ARBA00022801"/>
    </source>
</evidence>
<dbReference type="OrthoDB" id="10031169at2759"/>
<comment type="similarity">
    <text evidence="2">Belongs to the peptidase M1 family.</text>
</comment>
<dbReference type="GO" id="GO:0016020">
    <property type="term" value="C:membrane"/>
    <property type="evidence" value="ECO:0007669"/>
    <property type="project" value="TreeGrafter"/>
</dbReference>
<proteinExistence type="inferred from homology"/>
<gene>
    <name evidence="9" type="ORF">CANTEDRAFT_116877</name>
</gene>
<dbReference type="GO" id="GO:0070006">
    <property type="term" value="F:metalloaminopeptidase activity"/>
    <property type="evidence" value="ECO:0007669"/>
    <property type="project" value="TreeGrafter"/>
</dbReference>
<evidence type="ECO:0000256" key="7">
    <source>
        <dbReference type="ARBA" id="ARBA00023049"/>
    </source>
</evidence>
<evidence type="ECO:0000313" key="10">
    <source>
        <dbReference type="Proteomes" id="UP000000707"/>
    </source>
</evidence>
<sequence length="287" mass="33473">MQDYLFKDDVLQTQQLVAHELVHQWIGNLVSFDDWKYVWLNESFATFFGNHFVSIIDPSYSFVEELIDMSGRMVRTGDVNIQKFMNGVRLTGDTTTGELFNHQVYEKGILMLRMIGNILDPNTIDNFEVFLASMSKFVEAHRFESIKASEIWQFFLQEFDIDLLTFVSMWIRYDKFPFIQVSQKNGELVIEQAQSKPYQFPLVVSTTERDYQFYIKDKTTKVKLDEQVVAVNKHRVALVKQDISKKLVKDLEPHLGRLDALSYLIDYPDSGSGVHQMLQGVLRKQTK</sequence>
<reference evidence="9 10" key="1">
    <citation type="journal article" date="2011" name="Proc. Natl. Acad. Sci. U.S.A.">
        <title>Comparative genomics of xylose-fermenting fungi for enhanced biofuel production.</title>
        <authorList>
            <person name="Wohlbach D.J."/>
            <person name="Kuo A."/>
            <person name="Sato T.K."/>
            <person name="Potts K.M."/>
            <person name="Salamov A.A."/>
            <person name="LaButti K.M."/>
            <person name="Sun H."/>
            <person name="Clum A."/>
            <person name="Pangilinan J.L."/>
            <person name="Lindquist E.A."/>
            <person name="Lucas S."/>
            <person name="Lapidus A."/>
            <person name="Jin M."/>
            <person name="Gunawan C."/>
            <person name="Balan V."/>
            <person name="Dale B.E."/>
            <person name="Jeffries T.W."/>
            <person name="Zinkel R."/>
            <person name="Barry K.W."/>
            <person name="Grigoriev I.V."/>
            <person name="Gasch A.P."/>
        </authorList>
    </citation>
    <scope>NUCLEOTIDE SEQUENCE [LARGE SCALE GENOMIC DNA]</scope>
    <source>
        <strain evidence="10">ATCC 10573 / BCRC 21748 / CBS 615 / JCM 9827 / NBRC 10315 / NRRL Y-1498 / VKM Y-70</strain>
    </source>
</reference>
<evidence type="ECO:0000256" key="6">
    <source>
        <dbReference type="ARBA" id="ARBA00022833"/>
    </source>
</evidence>
<dbReference type="KEGG" id="cten:18248483"/>
<accession>G3BCD9</accession>
<dbReference type="PANTHER" id="PTHR11533:SF299">
    <property type="entry name" value="AMINOPEPTIDASE"/>
    <property type="match status" value="1"/>
</dbReference>
<dbReference type="GO" id="GO:0006508">
    <property type="term" value="P:proteolysis"/>
    <property type="evidence" value="ECO:0007669"/>
    <property type="project" value="UniProtKB-KW"/>
</dbReference>
<dbReference type="GO" id="GO:0042277">
    <property type="term" value="F:peptide binding"/>
    <property type="evidence" value="ECO:0007669"/>
    <property type="project" value="TreeGrafter"/>
</dbReference>
<dbReference type="HOGENOM" id="CLU_969765_0_0_1"/>
<dbReference type="InterPro" id="IPR001930">
    <property type="entry name" value="Peptidase_M1"/>
</dbReference>
<dbReference type="Proteomes" id="UP000000707">
    <property type="component" value="Unassembled WGS sequence"/>
</dbReference>
<comment type="cofactor">
    <cofactor evidence="1">
        <name>Zn(2+)</name>
        <dbReference type="ChEBI" id="CHEBI:29105"/>
    </cofactor>
</comment>
<keyword evidence="7" id="KW-0482">Metalloprotease</keyword>
<dbReference type="GeneID" id="18248483"/>
<evidence type="ECO:0000256" key="4">
    <source>
        <dbReference type="ARBA" id="ARBA00022723"/>
    </source>
</evidence>
<keyword evidence="10" id="KW-1185">Reference proteome</keyword>
<dbReference type="EMBL" id="GL996528">
    <property type="protein sequence ID" value="EGV60813.1"/>
    <property type="molecule type" value="Genomic_DNA"/>
</dbReference>
<feature type="domain" description="Peptidase M1 membrane alanine aminopeptidase" evidence="8">
    <location>
        <begin position="8"/>
        <end position="170"/>
    </location>
</feature>
<protein>
    <submittedName>
        <fullName evidence="9">Zincin</fullName>
    </submittedName>
</protein>
<keyword evidence="6" id="KW-0862">Zinc</keyword>
<dbReference type="SUPFAM" id="SSF55486">
    <property type="entry name" value="Metalloproteases ('zincins'), catalytic domain"/>
    <property type="match status" value="1"/>
</dbReference>
<name>G3BCD9_CANTC</name>
<dbReference type="eggNOG" id="KOG1046">
    <property type="taxonomic scope" value="Eukaryota"/>
</dbReference>
<dbReference type="STRING" id="590646.G3BCD9"/>
<keyword evidence="4" id="KW-0479">Metal-binding</keyword>
<dbReference type="AlphaFoldDB" id="G3BCD9"/>
<dbReference type="GO" id="GO:0005737">
    <property type="term" value="C:cytoplasm"/>
    <property type="evidence" value="ECO:0007669"/>
    <property type="project" value="TreeGrafter"/>
</dbReference>
<dbReference type="InterPro" id="IPR027268">
    <property type="entry name" value="Peptidase_M4/M1_CTD_sf"/>
</dbReference>
<dbReference type="PANTHER" id="PTHR11533">
    <property type="entry name" value="PROTEASE M1 ZINC METALLOPROTEASE"/>
    <property type="match status" value="1"/>
</dbReference>
<keyword evidence="3" id="KW-0645">Protease</keyword>
<dbReference type="Gene3D" id="1.10.390.10">
    <property type="entry name" value="Neutral Protease Domain 2"/>
    <property type="match status" value="1"/>
</dbReference>
<dbReference type="GO" id="GO:0043171">
    <property type="term" value="P:peptide catabolic process"/>
    <property type="evidence" value="ECO:0007669"/>
    <property type="project" value="TreeGrafter"/>
</dbReference>
<organism evidence="10">
    <name type="scientific">Candida tenuis (strain ATCC 10573 / BCRC 21748 / CBS 615 / JCM 9827 / NBRC 10315 / NRRL Y-1498 / VKM Y-70)</name>
    <name type="common">Yeast</name>
    <name type="synonym">Yamadazyma tenuis</name>
    <dbReference type="NCBI Taxonomy" id="590646"/>
    <lineage>
        <taxon>Eukaryota</taxon>
        <taxon>Fungi</taxon>
        <taxon>Dikarya</taxon>
        <taxon>Ascomycota</taxon>
        <taxon>Saccharomycotina</taxon>
        <taxon>Pichiomycetes</taxon>
        <taxon>Debaryomycetaceae</taxon>
        <taxon>Yamadazyma</taxon>
    </lineage>
</organism>
<keyword evidence="5" id="KW-0378">Hydrolase</keyword>
<dbReference type="GO" id="GO:0008270">
    <property type="term" value="F:zinc ion binding"/>
    <property type="evidence" value="ECO:0007669"/>
    <property type="project" value="InterPro"/>
</dbReference>
<evidence type="ECO:0000256" key="2">
    <source>
        <dbReference type="ARBA" id="ARBA00010136"/>
    </source>
</evidence>
<evidence type="ECO:0000256" key="1">
    <source>
        <dbReference type="ARBA" id="ARBA00001947"/>
    </source>
</evidence>
<dbReference type="InterPro" id="IPR050344">
    <property type="entry name" value="Peptidase_M1_aminopeptidases"/>
</dbReference>
<evidence type="ECO:0000313" key="9">
    <source>
        <dbReference type="EMBL" id="EGV60813.1"/>
    </source>
</evidence>
<dbReference type="InterPro" id="IPR014782">
    <property type="entry name" value="Peptidase_M1_dom"/>
</dbReference>
<evidence type="ECO:0000259" key="8">
    <source>
        <dbReference type="Pfam" id="PF01433"/>
    </source>
</evidence>
<evidence type="ECO:0000256" key="3">
    <source>
        <dbReference type="ARBA" id="ARBA00022670"/>
    </source>
</evidence>
<dbReference type="Pfam" id="PF01433">
    <property type="entry name" value="Peptidase_M1"/>
    <property type="match status" value="1"/>
</dbReference>